<dbReference type="AlphaFoldDB" id="A0A225X3D2"/>
<dbReference type="PANTHER" id="PTHR47293:SF15">
    <property type="entry name" value="JACALIN-RELATED LECTIN 19"/>
    <property type="match status" value="1"/>
</dbReference>
<dbReference type="Pfam" id="PF22669">
    <property type="entry name" value="Exo_endo_phos2"/>
    <property type="match status" value="1"/>
</dbReference>
<dbReference type="GO" id="GO:0004519">
    <property type="term" value="F:endonuclease activity"/>
    <property type="evidence" value="ECO:0007669"/>
    <property type="project" value="UniProtKB-KW"/>
</dbReference>
<sequence length="588" mass="63372">MSISNSFSVMCYNVAGLPGFLSSGDPSTYSVDMGKRIGGWDIVNVQEDFNYHAALYSQNSHEYRTPTSGGVPFGSGLNTLSHLPFSSMNGLERVKWKECSNFESADCMTPKGFTFVEVILADGVSIDVYNVHTDAGSKEADLKARASNLAQLGDYISDRSAGNAVIVMGDTNTRYTREHDTIREFAENARLTDGWVEFVRNGTPPEKGAPALSCNNDTMSNECEVVDKILYRGNNYIKLKLDKWNNENAAFLGSNGTPLSDHPPISSTFSWSLNPVLSLGKAVGGPHGNRFSDLGSVVEGQTIRSITLRFGKRCHGIELKISAPTEQTFTHGGSGGDLNTLNLSEGEYITSMEAHWGKRKGRTRIFHLSFTTNTGKSVSGGSTTDEKMTMTAPEGFQLGGFHGRDGDEIDLLGPIWTKIAEDSATQQEQYSPGTVVPATPEEPIQLSESFGGPHGTTFSDRNLVSAGQTIGSITLYTGERCHGLELEITAPTAQKLTHGGSGGTLKTLILSPDEYITSMEVHWGKHKGRTRVFYLGFTTSAGNSVDGGTTRADKQTVTAPKGYQLGGFFGLQGDEIDSIGAIWTKIAA</sequence>
<keyword evidence="2" id="KW-0540">Nuclease</keyword>
<keyword evidence="2" id="KW-0378">Hydrolase</keyword>
<dbReference type="CDD" id="cd09615">
    <property type="entry name" value="Jacalin_EEP"/>
    <property type="match status" value="1"/>
</dbReference>
<dbReference type="SUPFAM" id="SSF56219">
    <property type="entry name" value="DNase I-like"/>
    <property type="match status" value="1"/>
</dbReference>
<dbReference type="Gene3D" id="2.100.10.30">
    <property type="entry name" value="Jacalin-like lectin domain"/>
    <property type="match status" value="2"/>
</dbReference>
<comment type="caution">
    <text evidence="2">The sequence shown here is derived from an EMBL/GenBank/DDBJ whole genome shotgun (WGS) entry which is preliminary data.</text>
</comment>
<dbReference type="SMART" id="SM00915">
    <property type="entry name" value="Jacalin"/>
    <property type="match status" value="2"/>
</dbReference>
<proteinExistence type="predicted"/>
<dbReference type="GO" id="GO:0046856">
    <property type="term" value="P:phosphatidylinositol dephosphorylation"/>
    <property type="evidence" value="ECO:0007669"/>
    <property type="project" value="InterPro"/>
</dbReference>
<dbReference type="PANTHER" id="PTHR47293">
    <property type="entry name" value="JACALIN-RELATED LECTIN 3"/>
    <property type="match status" value="1"/>
</dbReference>
<name>A0A225X3D2_9STRA</name>
<dbReference type="Gene3D" id="3.60.10.10">
    <property type="entry name" value="Endonuclease/exonuclease/phosphatase"/>
    <property type="match status" value="1"/>
</dbReference>
<dbReference type="InterPro" id="IPR036691">
    <property type="entry name" value="Endo/exonu/phosph_ase_sf"/>
</dbReference>
<evidence type="ECO:0000313" key="3">
    <source>
        <dbReference type="Proteomes" id="UP000198211"/>
    </source>
</evidence>
<reference evidence="3" key="1">
    <citation type="submission" date="2017-03" db="EMBL/GenBank/DDBJ databases">
        <title>Phytopthora megakarya and P. palmivora, two closely related causual agents of cacao black pod achieved similar genome size and gene model numbers by different mechanisms.</title>
        <authorList>
            <person name="Ali S."/>
            <person name="Shao J."/>
            <person name="Larry D.J."/>
            <person name="Kronmiller B."/>
            <person name="Shen D."/>
            <person name="Strem M.D."/>
            <person name="Melnick R.L."/>
            <person name="Guiltinan M.J."/>
            <person name="Tyler B.M."/>
            <person name="Meinhardt L.W."/>
            <person name="Bailey B.A."/>
        </authorList>
    </citation>
    <scope>NUCLEOTIDE SEQUENCE [LARGE SCALE GENOMIC DNA]</scope>
    <source>
        <strain evidence="3">zdho120</strain>
    </source>
</reference>
<dbReference type="Proteomes" id="UP000198211">
    <property type="component" value="Unassembled WGS sequence"/>
</dbReference>
<feature type="domain" description="Jacalin-type lectin" evidence="1">
    <location>
        <begin position="277"/>
        <end position="418"/>
    </location>
</feature>
<dbReference type="InterPro" id="IPR036404">
    <property type="entry name" value="Jacalin-like_lectin_dom_sf"/>
</dbReference>
<keyword evidence="3" id="KW-1185">Reference proteome</keyword>
<organism evidence="2 3">
    <name type="scientific">Phytophthora megakarya</name>
    <dbReference type="NCBI Taxonomy" id="4795"/>
    <lineage>
        <taxon>Eukaryota</taxon>
        <taxon>Sar</taxon>
        <taxon>Stramenopiles</taxon>
        <taxon>Oomycota</taxon>
        <taxon>Peronosporomycetes</taxon>
        <taxon>Peronosporales</taxon>
        <taxon>Peronosporaceae</taxon>
        <taxon>Phytophthora</taxon>
    </lineage>
</organism>
<accession>A0A225X3D2</accession>
<gene>
    <name evidence="2" type="ORF">PHMEG_000742</name>
</gene>
<dbReference type="Pfam" id="PF01419">
    <property type="entry name" value="Jacalin"/>
    <property type="match status" value="2"/>
</dbReference>
<dbReference type="EMBL" id="NBNE01000021">
    <property type="protein sequence ID" value="OWZ24263.1"/>
    <property type="molecule type" value="Genomic_DNA"/>
</dbReference>
<dbReference type="InterPro" id="IPR001229">
    <property type="entry name" value="Jacalin-like_lectin_dom"/>
</dbReference>
<dbReference type="GO" id="GO:0016791">
    <property type="term" value="F:phosphatase activity"/>
    <property type="evidence" value="ECO:0007669"/>
    <property type="project" value="InterPro"/>
</dbReference>
<evidence type="ECO:0000313" key="2">
    <source>
        <dbReference type="EMBL" id="OWZ24263.1"/>
    </source>
</evidence>
<feature type="domain" description="Jacalin-type lectin" evidence="1">
    <location>
        <begin position="444"/>
        <end position="585"/>
    </location>
</feature>
<protein>
    <submittedName>
        <fullName evidence="2">Endonuclease</fullName>
    </submittedName>
</protein>
<evidence type="ECO:0000259" key="1">
    <source>
        <dbReference type="PROSITE" id="PS51752"/>
    </source>
</evidence>
<dbReference type="PROSITE" id="PS51752">
    <property type="entry name" value="JACALIN_LECTIN"/>
    <property type="match status" value="2"/>
</dbReference>
<dbReference type="InterPro" id="IPR000300">
    <property type="entry name" value="IPPc"/>
</dbReference>
<dbReference type="OrthoDB" id="40902at2759"/>
<keyword evidence="2" id="KW-0255">Endonuclease</keyword>
<dbReference type="SUPFAM" id="SSF51101">
    <property type="entry name" value="Mannose-binding lectins"/>
    <property type="match status" value="2"/>
</dbReference>